<dbReference type="InParanoid" id="A0A2R5GFM2"/>
<feature type="domain" description="Apple" evidence="2">
    <location>
        <begin position="83"/>
        <end position="130"/>
    </location>
</feature>
<sequence>MLLQRSARLMAAALLALIALAASINGGSATSLRTEIVEELAASDTVLSHAAVEQLAGKLKCNTVFEELGQGPCLPSGDEEPTSKKLKSENACRLLCTVRKNHGGSDCSAISYDEETQMCFLFTGQVTASKAASSAASTCVLASCKDVGSKPPSGCKYNFLELGEGKCGKWKENKKKSVNVRPAKAVSCAYGKECLVEECEQECNSQESCTGFELEITGTRLIEYDMAFPAGTCRIYTKAIDDIVQSSDYRLCYRKVGSCLDTVE</sequence>
<reference evidence="3 4" key="1">
    <citation type="submission" date="2017-12" db="EMBL/GenBank/DDBJ databases">
        <title>Sequencing, de novo assembly and annotation of complete genome of a new Thraustochytrid species, strain FCC1311.</title>
        <authorList>
            <person name="Sedici K."/>
            <person name="Godart F."/>
            <person name="Aiese Cigliano R."/>
            <person name="Sanseverino W."/>
            <person name="Barakat M."/>
            <person name="Ortet P."/>
            <person name="Marechal E."/>
            <person name="Cagnac O."/>
            <person name="Amato A."/>
        </authorList>
    </citation>
    <scope>NUCLEOTIDE SEQUENCE [LARGE SCALE GENOMIC DNA]</scope>
</reference>
<organism evidence="3 4">
    <name type="scientific">Hondaea fermentalgiana</name>
    <dbReference type="NCBI Taxonomy" id="2315210"/>
    <lineage>
        <taxon>Eukaryota</taxon>
        <taxon>Sar</taxon>
        <taxon>Stramenopiles</taxon>
        <taxon>Bigyra</taxon>
        <taxon>Labyrinthulomycetes</taxon>
        <taxon>Thraustochytrida</taxon>
        <taxon>Thraustochytriidae</taxon>
        <taxon>Hondaea</taxon>
    </lineage>
</organism>
<feature type="signal peptide" evidence="1">
    <location>
        <begin position="1"/>
        <end position="29"/>
    </location>
</feature>
<keyword evidence="1" id="KW-0732">Signal</keyword>
<proteinExistence type="predicted"/>
<name>A0A2R5GFM2_9STRA</name>
<evidence type="ECO:0000256" key="1">
    <source>
        <dbReference type="SAM" id="SignalP"/>
    </source>
</evidence>
<evidence type="ECO:0000313" key="3">
    <source>
        <dbReference type="EMBL" id="GBG27433.1"/>
    </source>
</evidence>
<accession>A0A2R5GFM2</accession>
<keyword evidence="4" id="KW-1185">Reference proteome</keyword>
<dbReference type="InterPro" id="IPR003609">
    <property type="entry name" value="Pan_app"/>
</dbReference>
<evidence type="ECO:0000313" key="4">
    <source>
        <dbReference type="Proteomes" id="UP000241890"/>
    </source>
</evidence>
<comment type="caution">
    <text evidence="3">The sequence shown here is derived from an EMBL/GenBank/DDBJ whole genome shotgun (WGS) entry which is preliminary data.</text>
</comment>
<dbReference type="EMBL" id="BEYU01000030">
    <property type="protein sequence ID" value="GBG27433.1"/>
    <property type="molecule type" value="Genomic_DNA"/>
</dbReference>
<feature type="chain" id="PRO_5015322552" description="Apple domain-containing protein" evidence="1">
    <location>
        <begin position="30"/>
        <end position="264"/>
    </location>
</feature>
<dbReference type="Proteomes" id="UP000241890">
    <property type="component" value="Unassembled WGS sequence"/>
</dbReference>
<protein>
    <recommendedName>
        <fullName evidence="2">Apple domain-containing protein</fullName>
    </recommendedName>
</protein>
<dbReference type="Pfam" id="PF00024">
    <property type="entry name" value="PAN_1"/>
    <property type="match status" value="1"/>
</dbReference>
<gene>
    <name evidence="3" type="ORF">FCC1311_036542</name>
</gene>
<dbReference type="AlphaFoldDB" id="A0A2R5GFM2"/>
<evidence type="ECO:0000259" key="2">
    <source>
        <dbReference type="Pfam" id="PF00024"/>
    </source>
</evidence>